<evidence type="ECO:0000256" key="2">
    <source>
        <dbReference type="SAM" id="SignalP"/>
    </source>
</evidence>
<dbReference type="InterPro" id="IPR028096">
    <property type="entry name" value="EfeO_Cupredoxin"/>
</dbReference>
<protein>
    <submittedName>
        <fullName evidence="4">Cupredoxin domain-containing protein</fullName>
    </submittedName>
</protein>
<feature type="domain" description="EfeO-type cupredoxin-like" evidence="3">
    <location>
        <begin position="65"/>
        <end position="125"/>
    </location>
</feature>
<dbReference type="Proteomes" id="UP001183176">
    <property type="component" value="Unassembled WGS sequence"/>
</dbReference>
<gene>
    <name evidence="4" type="ORF">RM423_21280</name>
</gene>
<dbReference type="EMBL" id="JAVREH010000058">
    <property type="protein sequence ID" value="MDT0263912.1"/>
    <property type="molecule type" value="Genomic_DNA"/>
</dbReference>
<reference evidence="5" key="1">
    <citation type="submission" date="2023-07" db="EMBL/GenBank/DDBJ databases">
        <title>30 novel species of actinomycetes from the DSMZ collection.</title>
        <authorList>
            <person name="Nouioui I."/>
        </authorList>
    </citation>
    <scope>NUCLEOTIDE SEQUENCE [LARGE SCALE GENOMIC DNA]</scope>
    <source>
        <strain evidence="5">DSM 44399</strain>
    </source>
</reference>
<dbReference type="Pfam" id="PF13473">
    <property type="entry name" value="Cupredoxin_1"/>
    <property type="match status" value="1"/>
</dbReference>
<name>A0ABU2JFZ5_9ACTN</name>
<feature type="chain" id="PRO_5046078770" evidence="2">
    <location>
        <begin position="23"/>
        <end position="126"/>
    </location>
</feature>
<sequence>MPMTSAAMSSMAGSSTPMSSMAASSAAGSSAAGSSMAGSSTAAQPAAMIHIDKFKYAVPASVSPGAKVSVMNMDGEAHTVTADSGGGFDDKATAGAVTTFTAPSKPGSYPFHCTYHSNMHGVLVVK</sequence>
<proteinExistence type="predicted"/>
<keyword evidence="5" id="KW-1185">Reference proteome</keyword>
<organism evidence="4 5">
    <name type="scientific">Jatrophihabitans lederbergiae</name>
    <dbReference type="NCBI Taxonomy" id="3075547"/>
    <lineage>
        <taxon>Bacteria</taxon>
        <taxon>Bacillati</taxon>
        <taxon>Actinomycetota</taxon>
        <taxon>Actinomycetes</taxon>
        <taxon>Jatrophihabitantales</taxon>
        <taxon>Jatrophihabitantaceae</taxon>
        <taxon>Jatrophihabitans</taxon>
    </lineage>
</organism>
<comment type="caution">
    <text evidence="4">The sequence shown here is derived from an EMBL/GenBank/DDBJ whole genome shotgun (WGS) entry which is preliminary data.</text>
</comment>
<evidence type="ECO:0000313" key="5">
    <source>
        <dbReference type="Proteomes" id="UP001183176"/>
    </source>
</evidence>
<evidence type="ECO:0000259" key="3">
    <source>
        <dbReference type="Pfam" id="PF13473"/>
    </source>
</evidence>
<dbReference type="InterPro" id="IPR008972">
    <property type="entry name" value="Cupredoxin"/>
</dbReference>
<feature type="region of interest" description="Disordered" evidence="1">
    <location>
        <begin position="1"/>
        <end position="38"/>
    </location>
</feature>
<feature type="signal peptide" evidence="2">
    <location>
        <begin position="1"/>
        <end position="22"/>
    </location>
</feature>
<dbReference type="SUPFAM" id="SSF49503">
    <property type="entry name" value="Cupredoxins"/>
    <property type="match status" value="1"/>
</dbReference>
<accession>A0ABU2JFZ5</accession>
<evidence type="ECO:0000256" key="1">
    <source>
        <dbReference type="SAM" id="MobiDB-lite"/>
    </source>
</evidence>
<dbReference type="Gene3D" id="2.60.40.420">
    <property type="entry name" value="Cupredoxins - blue copper proteins"/>
    <property type="match status" value="1"/>
</dbReference>
<dbReference type="RefSeq" id="WP_311425055.1">
    <property type="nucleotide sequence ID" value="NZ_JAVREH010000058.1"/>
</dbReference>
<keyword evidence="2" id="KW-0732">Signal</keyword>
<evidence type="ECO:0000313" key="4">
    <source>
        <dbReference type="EMBL" id="MDT0263912.1"/>
    </source>
</evidence>